<accession>A0A4Y7PQY0</accession>
<organism evidence="1 2">
    <name type="scientific">Rickenella mellea</name>
    <dbReference type="NCBI Taxonomy" id="50990"/>
    <lineage>
        <taxon>Eukaryota</taxon>
        <taxon>Fungi</taxon>
        <taxon>Dikarya</taxon>
        <taxon>Basidiomycota</taxon>
        <taxon>Agaricomycotina</taxon>
        <taxon>Agaricomycetes</taxon>
        <taxon>Hymenochaetales</taxon>
        <taxon>Rickenellaceae</taxon>
        <taxon>Rickenella</taxon>
    </lineage>
</organism>
<reference evidence="1 2" key="1">
    <citation type="submission" date="2018-06" db="EMBL/GenBank/DDBJ databases">
        <title>A transcriptomic atlas of mushroom development highlights an independent origin of complex multicellularity.</title>
        <authorList>
            <consortium name="DOE Joint Genome Institute"/>
            <person name="Krizsan K."/>
            <person name="Almasi E."/>
            <person name="Merenyi Z."/>
            <person name="Sahu N."/>
            <person name="Viragh M."/>
            <person name="Koszo T."/>
            <person name="Mondo S."/>
            <person name="Kiss B."/>
            <person name="Balint B."/>
            <person name="Kues U."/>
            <person name="Barry K."/>
            <person name="Hegedus J.C."/>
            <person name="Henrissat B."/>
            <person name="Johnson J."/>
            <person name="Lipzen A."/>
            <person name="Ohm R."/>
            <person name="Nagy I."/>
            <person name="Pangilinan J."/>
            <person name="Yan J."/>
            <person name="Xiong Y."/>
            <person name="Grigoriev I.V."/>
            <person name="Hibbett D.S."/>
            <person name="Nagy L.G."/>
        </authorList>
    </citation>
    <scope>NUCLEOTIDE SEQUENCE [LARGE SCALE GENOMIC DNA]</scope>
    <source>
        <strain evidence="1 2">SZMC22713</strain>
    </source>
</reference>
<evidence type="ECO:0000313" key="1">
    <source>
        <dbReference type="EMBL" id="TDL17508.1"/>
    </source>
</evidence>
<evidence type="ECO:0000313" key="2">
    <source>
        <dbReference type="Proteomes" id="UP000294933"/>
    </source>
</evidence>
<protein>
    <submittedName>
        <fullName evidence="1">Uncharacterized protein</fullName>
    </submittedName>
</protein>
<dbReference type="EMBL" id="ML170220">
    <property type="protein sequence ID" value="TDL17508.1"/>
    <property type="molecule type" value="Genomic_DNA"/>
</dbReference>
<name>A0A4Y7PQY0_9AGAM</name>
<keyword evidence="2" id="KW-1185">Reference proteome</keyword>
<dbReference type="VEuPathDB" id="FungiDB:BD410DRAFT_545894"/>
<dbReference type="Proteomes" id="UP000294933">
    <property type="component" value="Unassembled WGS sequence"/>
</dbReference>
<dbReference type="AlphaFoldDB" id="A0A4Y7PQY0"/>
<sequence length="122" mass="14453">MDPRFRRFFANLYLPALKTLFIDFIYVFKFMSWRSHWEGVVGLLLHSGATLQNLEMRAMITLSLPRFLETFTILNHLGITDNLFKENNELICRLIYDPYIFLHRSSHTFVPKLGIATDHMSR</sequence>
<gene>
    <name evidence="1" type="ORF">BD410DRAFT_545894</name>
</gene>
<proteinExistence type="predicted"/>